<dbReference type="GO" id="GO:0015074">
    <property type="term" value="P:DNA integration"/>
    <property type="evidence" value="ECO:0007669"/>
    <property type="project" value="InterPro"/>
</dbReference>
<proteinExistence type="predicted"/>
<reference evidence="3 4" key="1">
    <citation type="submission" date="2018-03" db="EMBL/GenBank/DDBJ databases">
        <title>Genomic Encyclopedia of Archaeal and Bacterial Type Strains, Phase II (KMG-II): from individual species to whole genera.</title>
        <authorList>
            <person name="Goeker M."/>
        </authorList>
    </citation>
    <scope>NUCLEOTIDE SEQUENCE [LARGE SCALE GENOMIC DNA]</scope>
    <source>
        <strain evidence="3 4">DSM 100214</strain>
    </source>
</reference>
<evidence type="ECO:0000313" key="4">
    <source>
        <dbReference type="Proteomes" id="UP000247973"/>
    </source>
</evidence>
<sequence length="321" mass="37154">MEFKSFLSDILDGYVAYRKASGRDSLGYLLNVRHFDRYCVREYPSAKELSQIMVDQWCNKRDPESSNSCISRIYPVLSFLRYAQVRGLTDINIPAAPRSTPRIYIPHAFTLEELQNFFDSCDSINTKYGLTGKIQRITIPVFSRLLYSSGMRTPEVRMLCREDVNLENGVVNIRYSKGDNSHFVVLHDTMLNLMKKYDAAVSKIIPDRIFFFPTSSNKGYHESWVSRNFRKYWYANTEVGAIAYELRHHYAVENINSWIGQGLTTHMRLLSLSKSMGHSNIKSTKYYYSLVPGLSQIIENATGDMFNRIVPNLQDDEESYQ</sequence>
<dbReference type="Pfam" id="PF00589">
    <property type="entry name" value="Phage_integrase"/>
    <property type="match status" value="1"/>
</dbReference>
<dbReference type="InterPro" id="IPR013762">
    <property type="entry name" value="Integrase-like_cat_sf"/>
</dbReference>
<dbReference type="AlphaFoldDB" id="A0A2V3PJT7"/>
<organism evidence="3 4">
    <name type="scientific">Dysgonomonas alginatilytica</name>
    <dbReference type="NCBI Taxonomy" id="1605892"/>
    <lineage>
        <taxon>Bacteria</taxon>
        <taxon>Pseudomonadati</taxon>
        <taxon>Bacteroidota</taxon>
        <taxon>Bacteroidia</taxon>
        <taxon>Bacteroidales</taxon>
        <taxon>Dysgonomonadaceae</taxon>
        <taxon>Dysgonomonas</taxon>
    </lineage>
</organism>
<evidence type="ECO:0000313" key="3">
    <source>
        <dbReference type="EMBL" id="PXV58839.1"/>
    </source>
</evidence>
<dbReference type="InterPro" id="IPR002104">
    <property type="entry name" value="Integrase_catalytic"/>
</dbReference>
<dbReference type="OrthoDB" id="9766545at2"/>
<evidence type="ECO:0000259" key="2">
    <source>
        <dbReference type="PROSITE" id="PS51898"/>
    </source>
</evidence>
<keyword evidence="4" id="KW-1185">Reference proteome</keyword>
<keyword evidence="1" id="KW-0233">DNA recombination</keyword>
<dbReference type="Gene3D" id="1.10.443.10">
    <property type="entry name" value="Intergrase catalytic core"/>
    <property type="match status" value="1"/>
</dbReference>
<dbReference type="GO" id="GO:0006310">
    <property type="term" value="P:DNA recombination"/>
    <property type="evidence" value="ECO:0007669"/>
    <property type="project" value="UniProtKB-KW"/>
</dbReference>
<dbReference type="Proteomes" id="UP000247973">
    <property type="component" value="Unassembled WGS sequence"/>
</dbReference>
<dbReference type="InterPro" id="IPR011010">
    <property type="entry name" value="DNA_brk_join_enz"/>
</dbReference>
<accession>A0A2V3PJT7</accession>
<dbReference type="PANTHER" id="PTHR30349:SF64">
    <property type="entry name" value="PROPHAGE INTEGRASE INTD-RELATED"/>
    <property type="match status" value="1"/>
</dbReference>
<dbReference type="RefSeq" id="WP_110312532.1">
    <property type="nucleotide sequence ID" value="NZ_QICL01000043.1"/>
</dbReference>
<dbReference type="PROSITE" id="PS51898">
    <property type="entry name" value="TYR_RECOMBINASE"/>
    <property type="match status" value="1"/>
</dbReference>
<feature type="domain" description="Tyr recombinase" evidence="2">
    <location>
        <begin position="104"/>
        <end position="303"/>
    </location>
</feature>
<dbReference type="SUPFAM" id="SSF56349">
    <property type="entry name" value="DNA breaking-rejoining enzymes"/>
    <property type="match status" value="1"/>
</dbReference>
<dbReference type="PANTHER" id="PTHR30349">
    <property type="entry name" value="PHAGE INTEGRASE-RELATED"/>
    <property type="match status" value="1"/>
</dbReference>
<evidence type="ECO:0000256" key="1">
    <source>
        <dbReference type="ARBA" id="ARBA00023172"/>
    </source>
</evidence>
<protein>
    <submittedName>
        <fullName evidence="3">Site-specific recombinase XerD</fullName>
    </submittedName>
</protein>
<gene>
    <name evidence="3" type="ORF">CLV62_14319</name>
</gene>
<name>A0A2V3PJT7_9BACT</name>
<dbReference type="InterPro" id="IPR050090">
    <property type="entry name" value="Tyrosine_recombinase_XerCD"/>
</dbReference>
<dbReference type="GO" id="GO:0003677">
    <property type="term" value="F:DNA binding"/>
    <property type="evidence" value="ECO:0007669"/>
    <property type="project" value="InterPro"/>
</dbReference>
<comment type="caution">
    <text evidence="3">The sequence shown here is derived from an EMBL/GenBank/DDBJ whole genome shotgun (WGS) entry which is preliminary data.</text>
</comment>
<dbReference type="EMBL" id="QICL01000043">
    <property type="protein sequence ID" value="PXV58839.1"/>
    <property type="molecule type" value="Genomic_DNA"/>
</dbReference>